<feature type="domain" description="F5/8 type C" evidence="6">
    <location>
        <begin position="778"/>
        <end position="923"/>
    </location>
</feature>
<dbReference type="GeneID" id="78288348"/>
<dbReference type="InterPro" id="IPR051822">
    <property type="entry name" value="Glycosyl_Hydrolase_84"/>
</dbReference>
<keyword evidence="5" id="KW-0732">Signal</keyword>
<feature type="domain" description="GH84" evidence="7">
    <location>
        <begin position="181"/>
        <end position="454"/>
    </location>
</feature>
<dbReference type="OrthoDB" id="9760892at2"/>
<reference evidence="9" key="1">
    <citation type="submission" date="2016-10" db="EMBL/GenBank/DDBJ databases">
        <authorList>
            <person name="Varghese N."/>
            <person name="Submissions S."/>
        </authorList>
    </citation>
    <scope>NUCLEOTIDE SEQUENCE [LARGE SCALE GENOMIC DNA]</scope>
    <source>
        <strain evidence="9">DSM 1551</strain>
    </source>
</reference>
<dbReference type="Pfam" id="PF00754">
    <property type="entry name" value="F5_F8_type_C"/>
    <property type="match status" value="2"/>
</dbReference>
<dbReference type="SUPFAM" id="SSF55545">
    <property type="entry name" value="beta-N-acetylhexosaminidase-like domain"/>
    <property type="match status" value="1"/>
</dbReference>
<dbReference type="InterPro" id="IPR029018">
    <property type="entry name" value="Hex-like_dom2"/>
</dbReference>
<evidence type="ECO:0000259" key="7">
    <source>
        <dbReference type="PROSITE" id="PS52009"/>
    </source>
</evidence>
<dbReference type="GO" id="GO:0005975">
    <property type="term" value="P:carbohydrate metabolic process"/>
    <property type="evidence" value="ECO:0007669"/>
    <property type="project" value="UniProtKB-ARBA"/>
</dbReference>
<name>A0A1I0EPC4_9FIRM</name>
<dbReference type="Proteomes" id="UP000198558">
    <property type="component" value="Unassembled WGS sequence"/>
</dbReference>
<dbReference type="Gene3D" id="1.20.58.460">
    <property type="entry name" value="Hyaluronidase post-catalytic domain-like"/>
    <property type="match status" value="1"/>
</dbReference>
<dbReference type="RefSeq" id="WP_092353757.1">
    <property type="nucleotide sequence ID" value="NZ_FOIN01000013.1"/>
</dbReference>
<dbReference type="SUPFAM" id="SSF49785">
    <property type="entry name" value="Galactose-binding domain-like"/>
    <property type="match status" value="4"/>
</dbReference>
<evidence type="ECO:0000313" key="8">
    <source>
        <dbReference type="EMBL" id="SET47344.1"/>
    </source>
</evidence>
<keyword evidence="1 3" id="KW-0378">Hydrolase</keyword>
<proteinExistence type="inferred from homology"/>
<dbReference type="SUPFAM" id="SSF51445">
    <property type="entry name" value="(Trans)glycosidases"/>
    <property type="match status" value="1"/>
</dbReference>
<dbReference type="SUPFAM" id="SSF140657">
    <property type="entry name" value="Hyaluronidase post-catalytic domain-like"/>
    <property type="match status" value="1"/>
</dbReference>
<protein>
    <submittedName>
        <fullName evidence="8">Hyaluronidase</fullName>
    </submittedName>
</protein>
<evidence type="ECO:0000256" key="1">
    <source>
        <dbReference type="ARBA" id="ARBA00022801"/>
    </source>
</evidence>
<dbReference type="InterPro" id="IPR015882">
    <property type="entry name" value="HEX_bac_N"/>
</dbReference>
<keyword evidence="2 3" id="KW-0326">Glycosidase</keyword>
<dbReference type="InterPro" id="IPR008979">
    <property type="entry name" value="Galactose-bd-like_sf"/>
</dbReference>
<keyword evidence="9" id="KW-1185">Reference proteome</keyword>
<dbReference type="Gene3D" id="1.20.1270.90">
    <property type="entry name" value="AF1782-like"/>
    <property type="match status" value="1"/>
</dbReference>
<organism evidence="8 9">
    <name type="scientific">Thomasclavelia cocleata</name>
    <dbReference type="NCBI Taxonomy" id="69824"/>
    <lineage>
        <taxon>Bacteria</taxon>
        <taxon>Bacillati</taxon>
        <taxon>Bacillota</taxon>
        <taxon>Erysipelotrichia</taxon>
        <taxon>Erysipelotrichales</taxon>
        <taxon>Coprobacillaceae</taxon>
        <taxon>Thomasclavelia</taxon>
    </lineage>
</organism>
<sequence>MRKTLKKVLTAVLTLSMTFSSLIMLNPVSAEEATAYTIYPTPHEVVYGNDNFSISNDVNVVYGDVIDSFTRDHVVDVLNILDKTNTVGEAIDTSKTNLIVGVYNSDDYVDRYFKENALIDSEDLFTKYDSYILSINDGVIAVLGKDTDAAFHGVTSIKHIFTQVKDNNILNLKINDYADIKSRGFIEGYYGNPWSNEDRADLMTFGGDYKLNQYIYAPKDDPKHNKQWRSMYTDEELSGIARLAEAGNQSKCYYVYALHPFMANSFRFDTDANYNEDLNVIKTKFEQLMSVGVKQFSILADDAPEPVGGGTSYIRLMTDLTNWLIEKQATVEGLKVDMTFCPANYYGNGLGLSSLKGMPDTVSIIQTGGQIWGSTNSTFLNNFNNSMGTAPFMWINWPCSDNTKDGLIMGGATRFLIPGADPEKMKGIVLNPMQQSEPSKHGIFANADYSWNIWEDASDYDKVWHDAFNYIDHGTIYDTPASIAYRELGKHMMNSNTGIPESVELAPKLTQFMSDLNAGNDIIAKADDLIAEFKLLQDSANIYRNNTGNERTRDQIIYWLDCWQETTEAVINYLNAAKALQNEEDSNVIWDYFAAGQAAFDESRTHGFHYVDHTEYAKVGRQHIYPFMQNLDTVISERVSSIVNPGQQSVRYITNRTDTPTGSENNALDNNASTEVVYKTPNSITAGTYVGISYTKGIDIDSVTFRLGQSGNLNDTFLKAKVQYTIDGKEWLDVNGEEYDLPQEINLTDLNLENVKGIRMIATADKTNTWLGVRDIVVNGQGVGESSSDKYNASVIKIARYGIYSTYTTANLIDDDDSTFTWFNQDSEVDDYVGLDLGSVLPLGKVRFVMGNSGNDYWNKYDLEYSEDGINYTVFASYSQNVEKKIVEEDLTGIKARYVRVRNTQDKGVWLKMSDFRVSKPNDTFVDTNNEDLKEIATTIETSSVSIAPVSSITLNANEYIGVILPRIRDLANIDLQLVDGDDLTLQVSKNYVDWVDVDPESTDLPDGRYVRLINKTGEAVTFDITKFEVNSNELSGPYLLDSDIGINSSWGVAEDCRDNGAAFDGKMDTITEFADLPQEGQYIIYDLGQERTINKLEMYCQDTAVNYLRDADILISNDLENWTKVITIGDGIENENDANVTCLNSDAGYKASSTYPNKVYVEGTADNVKARYIKILITATNNNRAVVFNEIVINNGEYVPVTNDPTFNASVIEKQGFAPQNMFDGNLATEYRPDTTEAGYITYTLSEKLDVTKINIIQKGNISNAKVLVLVDGENGREWVQVGTLSKSLNEVYLPFWKNIYELKFEWEANSVPVITEVIMMNSSDLLPNRNDLQSYIDGLDIVEDQYTTESYQEFVQKLADANVVLANNNSTQKELDKALTDLQGAVNNLVPVEPVETNKTALQIAVETANVLKEQGALENVVPAVVAEFEAALAEAETILADETADQLTIDASFTRLSTAIHMLEFLKGDKTALGELIAEAEKYEEGNYTTDSWANFQEALDAAKDVMNNENALEEEVVEALNNLTQGIGQLVVRADKSLLQNLYDMVNGLDTSKYIATTVEGLTVPMAEALTVLENADATQEEVDAAYEALMRAYLNLRLKPSKDLLQDLINKANGLNSANYSANTWAVVANEVLNAKAVLENPEASEAEVKAAEIALTKALAGLEAKPVETVKPGDTTVSVKTGDDNVIGATVALMTLSLAGYYISKKRKS</sequence>
<dbReference type="Gene3D" id="3.30.379.10">
    <property type="entry name" value="Chitobiase/beta-hexosaminidase domain 2-like"/>
    <property type="match status" value="1"/>
</dbReference>
<dbReference type="InterPro" id="IPR011496">
    <property type="entry name" value="O-GlcNAcase_cat"/>
</dbReference>
<dbReference type="PROSITE" id="PS50022">
    <property type="entry name" value="FA58C_3"/>
    <property type="match status" value="1"/>
</dbReference>
<evidence type="ECO:0000259" key="6">
    <source>
        <dbReference type="PROSITE" id="PS50022"/>
    </source>
</evidence>
<evidence type="ECO:0000313" key="9">
    <source>
        <dbReference type="Proteomes" id="UP000198558"/>
    </source>
</evidence>
<dbReference type="GO" id="GO:0015929">
    <property type="term" value="F:hexosaminidase activity"/>
    <property type="evidence" value="ECO:0007669"/>
    <property type="project" value="UniProtKB-ARBA"/>
</dbReference>
<dbReference type="EMBL" id="FOIN01000013">
    <property type="protein sequence ID" value="SET47344.1"/>
    <property type="molecule type" value="Genomic_DNA"/>
</dbReference>
<accession>A0A1I0EPC4</accession>
<dbReference type="Pfam" id="PF02838">
    <property type="entry name" value="Glyco_hydro_20b"/>
    <property type="match status" value="1"/>
</dbReference>
<evidence type="ECO:0000256" key="4">
    <source>
        <dbReference type="SAM" id="Coils"/>
    </source>
</evidence>
<dbReference type="Pfam" id="PF07554">
    <property type="entry name" value="FIVAR"/>
    <property type="match status" value="4"/>
</dbReference>
<feature type="chain" id="PRO_5011646355" evidence="5">
    <location>
        <begin position="31"/>
        <end position="1715"/>
    </location>
</feature>
<dbReference type="GO" id="GO:1901135">
    <property type="term" value="P:carbohydrate derivative metabolic process"/>
    <property type="evidence" value="ECO:0007669"/>
    <property type="project" value="UniProtKB-ARBA"/>
</dbReference>
<evidence type="ECO:0000256" key="2">
    <source>
        <dbReference type="ARBA" id="ARBA00023295"/>
    </source>
</evidence>
<keyword evidence="4" id="KW-0175">Coiled coil</keyword>
<dbReference type="PANTHER" id="PTHR13170:SF16">
    <property type="entry name" value="PROTEIN O-GLCNACASE"/>
    <property type="match status" value="1"/>
</dbReference>
<gene>
    <name evidence="8" type="ORF">SAMN04489758_11319</name>
</gene>
<feature type="signal peptide" evidence="5">
    <location>
        <begin position="1"/>
        <end position="30"/>
    </location>
</feature>
<dbReference type="Gene3D" id="3.20.20.80">
    <property type="entry name" value="Glycosidases"/>
    <property type="match status" value="1"/>
</dbReference>
<dbReference type="InterPro" id="IPR017853">
    <property type="entry name" value="GH"/>
</dbReference>
<comment type="similarity">
    <text evidence="3">Belongs to the glycosyl hydrolase 84 family.</text>
</comment>
<feature type="coiled-coil region" evidence="4">
    <location>
        <begin position="1499"/>
        <end position="1526"/>
    </location>
</feature>
<dbReference type="Gene3D" id="1.20.1270.70">
    <property type="entry name" value="Designed single chain three-helix bundle"/>
    <property type="match status" value="4"/>
</dbReference>
<evidence type="ECO:0000256" key="3">
    <source>
        <dbReference type="PROSITE-ProRule" id="PRU01353"/>
    </source>
</evidence>
<dbReference type="Gene3D" id="2.60.120.260">
    <property type="entry name" value="Galactose-binding domain-like"/>
    <property type="match status" value="4"/>
</dbReference>
<evidence type="ECO:0000256" key="5">
    <source>
        <dbReference type="SAM" id="SignalP"/>
    </source>
</evidence>
<dbReference type="PANTHER" id="PTHR13170">
    <property type="entry name" value="O-GLCNACASE"/>
    <property type="match status" value="1"/>
</dbReference>
<feature type="active site" description="Proton donor" evidence="3">
    <location>
        <position position="302"/>
    </location>
</feature>
<dbReference type="Pfam" id="PF07555">
    <property type="entry name" value="NAGidase"/>
    <property type="match status" value="1"/>
</dbReference>
<dbReference type="PROSITE" id="PS52009">
    <property type="entry name" value="GH84"/>
    <property type="match status" value="1"/>
</dbReference>
<dbReference type="InterPro" id="IPR000421">
    <property type="entry name" value="FA58C"/>
</dbReference>